<dbReference type="AlphaFoldDB" id="A0A8D5FYS6"/>
<dbReference type="RefSeq" id="WP_228854791.1">
    <property type="nucleotide sequence ID" value="NZ_AP024086.1"/>
</dbReference>
<dbReference type="InterPro" id="IPR052026">
    <property type="entry name" value="ExeA_AAA_ATPase_DNA-bind"/>
</dbReference>
<keyword evidence="1" id="KW-0472">Membrane</keyword>
<dbReference type="KEGG" id="dbk:DGMP_31250"/>
<feature type="transmembrane region" description="Helical" evidence="1">
    <location>
        <begin position="286"/>
        <end position="305"/>
    </location>
</feature>
<keyword evidence="4" id="KW-1185">Reference proteome</keyword>
<dbReference type="PANTHER" id="PTHR35894">
    <property type="entry name" value="GENERAL SECRETION PATHWAY PROTEIN A-RELATED"/>
    <property type="match status" value="1"/>
</dbReference>
<accession>A0A8D5FYS6</accession>
<proteinExistence type="predicted"/>
<dbReference type="EMBL" id="AP024086">
    <property type="protein sequence ID" value="BCL62432.1"/>
    <property type="molecule type" value="Genomic_DNA"/>
</dbReference>
<reference evidence="3" key="1">
    <citation type="submission" date="2020-09" db="EMBL/GenBank/DDBJ databases">
        <title>Desulfogranum mesoprofundum gen. nov., sp. nov., a novel mesophilic, sulfate-reducing chemolithoautotroph isolated from a deep-sea hydrothermal vent chimney in the Suiyo Seamount.</title>
        <authorList>
            <person name="Hashimoto Y."/>
            <person name="Nakagawa S."/>
        </authorList>
    </citation>
    <scope>NUCLEOTIDE SEQUENCE</scope>
    <source>
        <strain evidence="3">KT2</strain>
    </source>
</reference>
<organism evidence="3 4">
    <name type="scientific">Desulfomarina profundi</name>
    <dbReference type="NCBI Taxonomy" id="2772557"/>
    <lineage>
        <taxon>Bacteria</taxon>
        <taxon>Pseudomonadati</taxon>
        <taxon>Thermodesulfobacteriota</taxon>
        <taxon>Desulfobulbia</taxon>
        <taxon>Desulfobulbales</taxon>
        <taxon>Desulfobulbaceae</taxon>
        <taxon>Desulfomarina</taxon>
    </lineage>
</organism>
<dbReference type="Proteomes" id="UP000826725">
    <property type="component" value="Chromosome"/>
</dbReference>
<evidence type="ECO:0000313" key="4">
    <source>
        <dbReference type="Proteomes" id="UP000826725"/>
    </source>
</evidence>
<keyword evidence="1" id="KW-0812">Transmembrane</keyword>
<evidence type="ECO:0000259" key="2">
    <source>
        <dbReference type="SMART" id="SM00382"/>
    </source>
</evidence>
<sequence length="326" mass="36834">MYLKFYGLKKRPFELTPKVNNLFLGESHKEGLAVLKYGVMSDKGFLLLTGGVGTGKTTLINCLATSLGMTEDLCLISNPNLEIAEFYHFFANKIGLSFEGNKSKFFLAFEDLLKRNQKSGKKILLIIDEAHVLEVSMLEEIRLLTNISAGYPGGMSVFLVGQPELIERLEDDRLRPLRQRISLRFHLDALSREDTLQYILFRLNLAEAQQTGLFTDQAIDEIHRVSNGNPRVINIICDSALLDGYGKNSLQIDKKTVRECTARQQLPGEMGDSAGQRNKSFVENGLFWLLLILLCVESAGVWFAYQSGLLDGFWNFVKSYYFNMMS</sequence>
<dbReference type="InterPro" id="IPR049945">
    <property type="entry name" value="AAA_22"/>
</dbReference>
<dbReference type="PANTHER" id="PTHR35894:SF1">
    <property type="entry name" value="PHOSPHORIBULOKINASE _ URIDINE KINASE FAMILY"/>
    <property type="match status" value="1"/>
</dbReference>
<protein>
    <recommendedName>
        <fullName evidence="2">AAA+ ATPase domain-containing protein</fullName>
    </recommendedName>
</protein>
<evidence type="ECO:0000256" key="1">
    <source>
        <dbReference type="SAM" id="Phobius"/>
    </source>
</evidence>
<dbReference type="SMART" id="SM00382">
    <property type="entry name" value="AAA"/>
    <property type="match status" value="1"/>
</dbReference>
<keyword evidence="1" id="KW-1133">Transmembrane helix</keyword>
<dbReference type="GO" id="GO:0016887">
    <property type="term" value="F:ATP hydrolysis activity"/>
    <property type="evidence" value="ECO:0007669"/>
    <property type="project" value="InterPro"/>
</dbReference>
<gene>
    <name evidence="3" type="ORF">DGMP_31250</name>
</gene>
<feature type="domain" description="AAA+ ATPase" evidence="2">
    <location>
        <begin position="42"/>
        <end position="180"/>
    </location>
</feature>
<dbReference type="InterPro" id="IPR003593">
    <property type="entry name" value="AAA+_ATPase"/>
</dbReference>
<name>A0A8D5FYS6_9BACT</name>
<dbReference type="Pfam" id="PF13401">
    <property type="entry name" value="AAA_22"/>
    <property type="match status" value="1"/>
</dbReference>
<evidence type="ECO:0000313" key="3">
    <source>
        <dbReference type="EMBL" id="BCL62432.1"/>
    </source>
</evidence>